<feature type="transmembrane region" description="Helical" evidence="1">
    <location>
        <begin position="159"/>
        <end position="179"/>
    </location>
</feature>
<evidence type="ECO:0000313" key="2">
    <source>
        <dbReference type="EMBL" id="USS88031.1"/>
    </source>
</evidence>
<keyword evidence="3" id="KW-1185">Reference proteome</keyword>
<protein>
    <submittedName>
        <fullName evidence="2">YfhO family protein</fullName>
    </submittedName>
</protein>
<evidence type="ECO:0000313" key="3">
    <source>
        <dbReference type="Proteomes" id="UP001057025"/>
    </source>
</evidence>
<dbReference type="RefSeq" id="WP_252797320.1">
    <property type="nucleotide sequence ID" value="NZ_CP097118.1"/>
</dbReference>
<feature type="transmembrane region" description="Helical" evidence="1">
    <location>
        <begin position="107"/>
        <end position="125"/>
    </location>
</feature>
<dbReference type="PANTHER" id="PTHR38454:SF1">
    <property type="entry name" value="INTEGRAL MEMBRANE PROTEIN"/>
    <property type="match status" value="1"/>
</dbReference>
<feature type="transmembrane region" description="Helical" evidence="1">
    <location>
        <begin position="396"/>
        <end position="414"/>
    </location>
</feature>
<reference evidence="2" key="1">
    <citation type="submission" date="2022-05" db="EMBL/GenBank/DDBJ databases">
        <authorList>
            <person name="Oliphant S.A."/>
            <person name="Watson-Haigh N.S."/>
            <person name="Sumby K.M."/>
            <person name="Gardner J.M."/>
            <person name="Jiranek V."/>
        </authorList>
    </citation>
    <scope>NUCLEOTIDE SEQUENCE</scope>
    <source>
        <strain evidence="2">KI11_C11</strain>
    </source>
</reference>
<feature type="transmembrane region" description="Helical" evidence="1">
    <location>
        <begin position="538"/>
        <end position="560"/>
    </location>
</feature>
<keyword evidence="1" id="KW-0812">Transmembrane</keyword>
<dbReference type="Proteomes" id="UP001057025">
    <property type="component" value="Chromosome"/>
</dbReference>
<feature type="transmembrane region" description="Helical" evidence="1">
    <location>
        <begin position="355"/>
        <end position="376"/>
    </location>
</feature>
<dbReference type="PANTHER" id="PTHR38454">
    <property type="entry name" value="INTEGRAL MEMBRANE PROTEIN-RELATED"/>
    <property type="match status" value="1"/>
</dbReference>
<gene>
    <name evidence="2" type="ORF">M3M39_00650</name>
</gene>
<feature type="transmembrane region" description="Helical" evidence="1">
    <location>
        <begin position="83"/>
        <end position="100"/>
    </location>
</feature>
<evidence type="ECO:0000256" key="1">
    <source>
        <dbReference type="SAM" id="Phobius"/>
    </source>
</evidence>
<dbReference type="EMBL" id="CP097118">
    <property type="protein sequence ID" value="USS88031.1"/>
    <property type="molecule type" value="Genomic_DNA"/>
</dbReference>
<name>A0ABY5BTZ4_9LACO</name>
<feature type="transmembrane region" description="Helical" evidence="1">
    <location>
        <begin position="131"/>
        <end position="152"/>
    </location>
</feature>
<feature type="transmembrane region" description="Helical" evidence="1">
    <location>
        <begin position="264"/>
        <end position="283"/>
    </location>
</feature>
<feature type="transmembrane region" description="Helical" evidence="1">
    <location>
        <begin position="191"/>
        <end position="221"/>
    </location>
</feature>
<accession>A0ABY5BTZ4</accession>
<proteinExistence type="predicted"/>
<feature type="transmembrane region" description="Helical" evidence="1">
    <location>
        <begin position="233"/>
        <end position="252"/>
    </location>
</feature>
<feature type="transmembrane region" description="Helical" evidence="1">
    <location>
        <begin position="295"/>
        <end position="316"/>
    </location>
</feature>
<keyword evidence="1" id="KW-0472">Membrane</keyword>
<dbReference type="Pfam" id="PF09586">
    <property type="entry name" value="YfhO"/>
    <property type="match status" value="2"/>
</dbReference>
<organism evidence="2 3">
    <name type="scientific">Fructilactobacillus hinvesii</name>
    <dbReference type="NCBI Taxonomy" id="2940300"/>
    <lineage>
        <taxon>Bacteria</taxon>
        <taxon>Bacillati</taxon>
        <taxon>Bacillota</taxon>
        <taxon>Bacilli</taxon>
        <taxon>Lactobacillales</taxon>
        <taxon>Lactobacillaceae</taxon>
        <taxon>Fructilactobacillus</taxon>
    </lineage>
</organism>
<sequence>MLKLQRVFKDHLQEIIVIGFAFISLLMILPLLHGGIVYNQFDLQFHLTSVQESYLNLKNGNWNQIVPAISTRSFGSFGYPNNLFYPIFTFLPEALIHLIIPNPWLAYLLFMALVIFLIFISMYILGLKLKFPVFASALGALIYGFSGFVFLWSYNNEDLAQVIGLMFLPMVFWGLYQIILKKQNKWIWLSLGMFGIAMTHILSLLIVSFFVAFLLLFLLINPHQSWKEKGKRFLKFIYATITTILMGSFFLIPLAVNMHYNGDITVAILQLSKFTISLSNFFFSNIYAIHTQPNWTESSGIGITSLITLLVIAFNWKKLNFFFKYLTIGLGLFSLLCTNLFPWDLFQNLLKFIQFPIRFMMIVSFLIALIGAKSFANLELDSSSLLNQKNYQKLTISLFLFLGICSFYSGAEFLKHGGLNNLSQKQFKRVATKWNTLDYLPPQAVKIQPKLEDHATAKLNPGKKIKQKNYQTKPNELIYTINSSKSYSKIVIPTIYYPGFQTTVNNRVVKVRTNQNRAIVVPIQKGVNKITVKYQDPLIKVVAIWISIFTWIFILFKFIYNWKFER</sequence>
<dbReference type="InterPro" id="IPR018580">
    <property type="entry name" value="Uncharacterised_YfhO"/>
</dbReference>
<feature type="transmembrane region" description="Helical" evidence="1">
    <location>
        <begin position="322"/>
        <end position="343"/>
    </location>
</feature>
<keyword evidence="1" id="KW-1133">Transmembrane helix</keyword>
<feature type="transmembrane region" description="Helical" evidence="1">
    <location>
        <begin position="12"/>
        <end position="32"/>
    </location>
</feature>